<sequence length="71" mass="7641">MVKLAKMVAGGGTGQREQATGSNGDGRSPVVERRQTWPWSRRVVAGIGCRHGRGVTEQWQAAGDRRDHGVA</sequence>
<accession>A0A0P0XJQ0</accession>
<reference evidence="2 3" key="2">
    <citation type="journal article" date="2013" name="Plant Cell Physiol.">
        <title>Rice Annotation Project Database (RAP-DB): an integrative and interactive database for rice genomics.</title>
        <authorList>
            <person name="Sakai H."/>
            <person name="Lee S.S."/>
            <person name="Tanaka T."/>
            <person name="Numa H."/>
            <person name="Kim J."/>
            <person name="Kawahara Y."/>
            <person name="Wakimoto H."/>
            <person name="Yang C.C."/>
            <person name="Iwamoto M."/>
            <person name="Abe T."/>
            <person name="Yamada Y."/>
            <person name="Muto A."/>
            <person name="Inokuchi H."/>
            <person name="Ikemura T."/>
            <person name="Matsumoto T."/>
            <person name="Sasaki T."/>
            <person name="Itoh T."/>
        </authorList>
    </citation>
    <scope>NUCLEOTIDE SEQUENCE [LARGE SCALE GENOMIC DNA]</scope>
    <source>
        <strain evidence="3">cv. Nipponbare</strain>
    </source>
</reference>
<reference evidence="3" key="1">
    <citation type="journal article" date="2005" name="Nature">
        <title>The map-based sequence of the rice genome.</title>
        <authorList>
            <consortium name="International rice genome sequencing project (IRGSP)"/>
            <person name="Matsumoto T."/>
            <person name="Wu J."/>
            <person name="Kanamori H."/>
            <person name="Katayose Y."/>
            <person name="Fujisawa M."/>
            <person name="Namiki N."/>
            <person name="Mizuno H."/>
            <person name="Yamamoto K."/>
            <person name="Antonio B.A."/>
            <person name="Baba T."/>
            <person name="Sakata K."/>
            <person name="Nagamura Y."/>
            <person name="Aoki H."/>
            <person name="Arikawa K."/>
            <person name="Arita K."/>
            <person name="Bito T."/>
            <person name="Chiden Y."/>
            <person name="Fujitsuka N."/>
            <person name="Fukunaka R."/>
            <person name="Hamada M."/>
            <person name="Harada C."/>
            <person name="Hayashi A."/>
            <person name="Hijishita S."/>
            <person name="Honda M."/>
            <person name="Hosokawa S."/>
            <person name="Ichikawa Y."/>
            <person name="Idonuma A."/>
            <person name="Iijima M."/>
            <person name="Ikeda M."/>
            <person name="Ikeno M."/>
            <person name="Ito K."/>
            <person name="Ito S."/>
            <person name="Ito T."/>
            <person name="Ito Y."/>
            <person name="Ito Y."/>
            <person name="Iwabuchi A."/>
            <person name="Kamiya K."/>
            <person name="Karasawa W."/>
            <person name="Kurita K."/>
            <person name="Katagiri S."/>
            <person name="Kikuta A."/>
            <person name="Kobayashi H."/>
            <person name="Kobayashi N."/>
            <person name="Machita K."/>
            <person name="Maehara T."/>
            <person name="Masukawa M."/>
            <person name="Mizubayashi T."/>
            <person name="Mukai Y."/>
            <person name="Nagasaki H."/>
            <person name="Nagata Y."/>
            <person name="Naito S."/>
            <person name="Nakashima M."/>
            <person name="Nakama Y."/>
            <person name="Nakamichi Y."/>
            <person name="Nakamura M."/>
            <person name="Meguro A."/>
            <person name="Negishi M."/>
            <person name="Ohta I."/>
            <person name="Ohta T."/>
            <person name="Okamoto M."/>
            <person name="Ono N."/>
            <person name="Saji S."/>
            <person name="Sakaguchi M."/>
            <person name="Sakai K."/>
            <person name="Shibata M."/>
            <person name="Shimokawa T."/>
            <person name="Song J."/>
            <person name="Takazaki Y."/>
            <person name="Terasawa K."/>
            <person name="Tsugane M."/>
            <person name="Tsuji K."/>
            <person name="Ueda S."/>
            <person name="Waki K."/>
            <person name="Yamagata H."/>
            <person name="Yamamoto M."/>
            <person name="Yamamoto S."/>
            <person name="Yamane H."/>
            <person name="Yoshiki S."/>
            <person name="Yoshihara R."/>
            <person name="Yukawa K."/>
            <person name="Zhong H."/>
            <person name="Yano M."/>
            <person name="Yuan Q."/>
            <person name="Ouyang S."/>
            <person name="Liu J."/>
            <person name="Jones K.M."/>
            <person name="Gansberger K."/>
            <person name="Moffat K."/>
            <person name="Hill J."/>
            <person name="Bera J."/>
            <person name="Fadrosh D."/>
            <person name="Jin S."/>
            <person name="Johri S."/>
            <person name="Kim M."/>
            <person name="Overton L."/>
            <person name="Reardon M."/>
            <person name="Tsitrin T."/>
            <person name="Vuong H."/>
            <person name="Weaver B."/>
            <person name="Ciecko A."/>
            <person name="Tallon L."/>
            <person name="Jackson J."/>
            <person name="Pai G."/>
            <person name="Aken S.V."/>
            <person name="Utterback T."/>
            <person name="Reidmuller S."/>
            <person name="Feldblyum T."/>
            <person name="Hsiao J."/>
            <person name="Zismann V."/>
            <person name="Iobst S."/>
            <person name="de Vazeille A.R."/>
            <person name="Buell C.R."/>
            <person name="Ying K."/>
            <person name="Li Y."/>
            <person name="Lu T."/>
            <person name="Huang Y."/>
            <person name="Zhao Q."/>
            <person name="Feng Q."/>
            <person name="Zhang L."/>
            <person name="Zhu J."/>
            <person name="Weng Q."/>
            <person name="Mu J."/>
            <person name="Lu Y."/>
            <person name="Fan D."/>
            <person name="Liu Y."/>
            <person name="Guan J."/>
            <person name="Zhang Y."/>
            <person name="Yu S."/>
            <person name="Liu X."/>
            <person name="Zhang Y."/>
            <person name="Hong G."/>
            <person name="Han B."/>
            <person name="Choisne N."/>
            <person name="Demange N."/>
            <person name="Orjeda G."/>
            <person name="Samain S."/>
            <person name="Cattolico L."/>
            <person name="Pelletier E."/>
            <person name="Couloux A."/>
            <person name="Segurens B."/>
            <person name="Wincker P."/>
            <person name="D'Hont A."/>
            <person name="Scarpelli C."/>
            <person name="Weissenbach J."/>
            <person name="Salanoubat M."/>
            <person name="Quetier F."/>
            <person name="Yu Y."/>
            <person name="Kim H.R."/>
            <person name="Rambo T."/>
            <person name="Currie J."/>
            <person name="Collura K."/>
            <person name="Luo M."/>
            <person name="Yang T."/>
            <person name="Ammiraju J.S.S."/>
            <person name="Engler F."/>
            <person name="Soderlund C."/>
            <person name="Wing R.A."/>
            <person name="Palmer L.E."/>
            <person name="de la Bastide M."/>
            <person name="Spiegel L."/>
            <person name="Nascimento L."/>
            <person name="Zutavern T."/>
            <person name="O'Shaughnessy A."/>
            <person name="Dike S."/>
            <person name="Dedhia N."/>
            <person name="Preston R."/>
            <person name="Balija V."/>
            <person name="McCombie W.R."/>
            <person name="Chow T."/>
            <person name="Chen H."/>
            <person name="Chung M."/>
            <person name="Chen C."/>
            <person name="Shaw J."/>
            <person name="Wu H."/>
            <person name="Hsiao K."/>
            <person name="Chao Y."/>
            <person name="Chu M."/>
            <person name="Cheng C."/>
            <person name="Hour A."/>
            <person name="Lee P."/>
            <person name="Lin S."/>
            <person name="Lin Y."/>
            <person name="Liou J."/>
            <person name="Liu S."/>
            <person name="Hsing Y."/>
            <person name="Raghuvanshi S."/>
            <person name="Mohanty A."/>
            <person name="Bharti A.K."/>
            <person name="Gaur A."/>
            <person name="Gupta V."/>
            <person name="Kumar D."/>
            <person name="Ravi V."/>
            <person name="Vij S."/>
            <person name="Kapur A."/>
            <person name="Khurana P."/>
            <person name="Khurana P."/>
            <person name="Khurana J.P."/>
            <person name="Tyagi A.K."/>
            <person name="Gaikwad K."/>
            <person name="Singh A."/>
            <person name="Dalal V."/>
            <person name="Srivastava S."/>
            <person name="Dixit A."/>
            <person name="Pal A.K."/>
            <person name="Ghazi I.A."/>
            <person name="Yadav M."/>
            <person name="Pandit A."/>
            <person name="Bhargava A."/>
            <person name="Sureshbabu K."/>
            <person name="Batra K."/>
            <person name="Sharma T.R."/>
            <person name="Mohapatra T."/>
            <person name="Singh N.K."/>
            <person name="Messing J."/>
            <person name="Nelson A.B."/>
            <person name="Fuks G."/>
            <person name="Kavchok S."/>
            <person name="Keizer G."/>
            <person name="Linton E."/>
            <person name="Llaca V."/>
            <person name="Song R."/>
            <person name="Tanyolac B."/>
            <person name="Young S."/>
            <person name="Ho-Il K."/>
            <person name="Hahn J.H."/>
            <person name="Sangsakoo G."/>
            <person name="Vanavichit A."/>
            <person name="de Mattos Luiz.A.T."/>
            <person name="Zimmer P.D."/>
            <person name="Malone G."/>
            <person name="Dellagostin O."/>
            <person name="de Oliveira A.C."/>
            <person name="Bevan M."/>
            <person name="Bancroft I."/>
            <person name="Minx P."/>
            <person name="Cordum H."/>
            <person name="Wilson R."/>
            <person name="Cheng Z."/>
            <person name="Jin W."/>
            <person name="Jiang J."/>
            <person name="Leong S.A."/>
            <person name="Iwama H."/>
            <person name="Gojobori T."/>
            <person name="Itoh T."/>
            <person name="Niimura Y."/>
            <person name="Fujii Y."/>
            <person name="Habara T."/>
            <person name="Sakai H."/>
            <person name="Sato Y."/>
            <person name="Wilson G."/>
            <person name="Kumar K."/>
            <person name="McCouch S."/>
            <person name="Juretic N."/>
            <person name="Hoen D."/>
            <person name="Wright S."/>
            <person name="Bruskiewich R."/>
            <person name="Bureau T."/>
            <person name="Miyao A."/>
            <person name="Hirochika H."/>
            <person name="Nishikawa T."/>
            <person name="Kadowaki K."/>
            <person name="Sugiura M."/>
            <person name="Burr B."/>
            <person name="Sasaki T."/>
        </authorList>
    </citation>
    <scope>NUCLEOTIDE SEQUENCE [LARGE SCALE GENOMIC DNA]</scope>
    <source>
        <strain evidence="3">cv. Nipponbare</strain>
    </source>
</reference>
<evidence type="ECO:0000256" key="1">
    <source>
        <dbReference type="SAM" id="MobiDB-lite"/>
    </source>
</evidence>
<gene>
    <name evidence="2" type="ordered locus">Os09g0112701</name>
    <name evidence="2" type="ORF">OSNPB_090112701</name>
</gene>
<evidence type="ECO:0000313" key="3">
    <source>
        <dbReference type="Proteomes" id="UP000059680"/>
    </source>
</evidence>
<evidence type="ECO:0000313" key="2">
    <source>
        <dbReference type="EMBL" id="BAT06839.1"/>
    </source>
</evidence>
<keyword evidence="3" id="KW-1185">Reference proteome</keyword>
<feature type="region of interest" description="Disordered" evidence="1">
    <location>
        <begin position="1"/>
        <end position="37"/>
    </location>
</feature>
<dbReference type="AlphaFoldDB" id="A0A0P0XJQ0"/>
<protein>
    <submittedName>
        <fullName evidence="2">Os09g0112701 protein</fullName>
    </submittedName>
</protein>
<proteinExistence type="predicted"/>
<dbReference type="EMBL" id="AP014965">
    <property type="protein sequence ID" value="BAT06839.1"/>
    <property type="molecule type" value="Genomic_DNA"/>
</dbReference>
<dbReference type="InParanoid" id="A0A0P0XJQ0"/>
<dbReference type="Proteomes" id="UP000059680">
    <property type="component" value="Chromosome 9"/>
</dbReference>
<organism evidence="2 3">
    <name type="scientific">Oryza sativa subsp. japonica</name>
    <name type="common">Rice</name>
    <dbReference type="NCBI Taxonomy" id="39947"/>
    <lineage>
        <taxon>Eukaryota</taxon>
        <taxon>Viridiplantae</taxon>
        <taxon>Streptophyta</taxon>
        <taxon>Embryophyta</taxon>
        <taxon>Tracheophyta</taxon>
        <taxon>Spermatophyta</taxon>
        <taxon>Magnoliopsida</taxon>
        <taxon>Liliopsida</taxon>
        <taxon>Poales</taxon>
        <taxon>Poaceae</taxon>
        <taxon>BOP clade</taxon>
        <taxon>Oryzoideae</taxon>
        <taxon>Oryzeae</taxon>
        <taxon>Oryzinae</taxon>
        <taxon>Oryza</taxon>
        <taxon>Oryza sativa</taxon>
    </lineage>
</organism>
<name>A0A0P0XJQ0_ORYSJ</name>
<dbReference type="PaxDb" id="39947-A0A0P0XJQ0"/>
<reference evidence="2 3" key="3">
    <citation type="journal article" date="2013" name="Rice">
        <title>Improvement of the Oryza sativa Nipponbare reference genome using next generation sequence and optical map data.</title>
        <authorList>
            <person name="Kawahara Y."/>
            <person name="de la Bastide M."/>
            <person name="Hamilton J.P."/>
            <person name="Kanamori H."/>
            <person name="McCombie W.R."/>
            <person name="Ouyang S."/>
            <person name="Schwartz D.C."/>
            <person name="Tanaka T."/>
            <person name="Wu J."/>
            <person name="Zhou S."/>
            <person name="Childs K.L."/>
            <person name="Davidson R.M."/>
            <person name="Lin H."/>
            <person name="Quesada-Ocampo L."/>
            <person name="Vaillancourt B."/>
            <person name="Sakai H."/>
            <person name="Lee S.S."/>
            <person name="Kim J."/>
            <person name="Numa H."/>
            <person name="Itoh T."/>
            <person name="Buell C.R."/>
            <person name="Matsumoto T."/>
        </authorList>
    </citation>
    <scope>NUCLEOTIDE SEQUENCE [LARGE SCALE GENOMIC DNA]</scope>
    <source>
        <strain evidence="3">cv. Nipponbare</strain>
    </source>
</reference>